<evidence type="ECO:0000313" key="2">
    <source>
        <dbReference type="EMBL" id="CNU84375.1"/>
    </source>
</evidence>
<dbReference type="EMBL" id="CQPD01000042">
    <property type="protein sequence ID" value="CNU84375.1"/>
    <property type="molecule type" value="Genomic_DNA"/>
</dbReference>
<dbReference type="AlphaFoldDB" id="A0A655BKV9"/>
<dbReference type="EMBL" id="CQPC01000001">
    <property type="protein sequence ID" value="CNT54118.1"/>
    <property type="molecule type" value="Genomic_DNA"/>
</dbReference>
<evidence type="ECO:0000313" key="3">
    <source>
        <dbReference type="Proteomes" id="UP000039541"/>
    </source>
</evidence>
<gene>
    <name evidence="1" type="ORF">ERS008202_00001</name>
    <name evidence="2" type="ORF">ERS008207_03615</name>
</gene>
<reference evidence="3 4" key="1">
    <citation type="submission" date="2015-03" db="EMBL/GenBank/DDBJ databases">
        <authorList>
            <consortium name="Pathogen Informatics"/>
        </authorList>
    </citation>
    <scope>NUCLEOTIDE SEQUENCE [LARGE SCALE GENOMIC DNA]</scope>
    <source>
        <strain evidence="1 3">3476</strain>
        <strain evidence="2 4">D4891</strain>
    </source>
</reference>
<name>A0A655BKV9_SALET</name>
<organism evidence="1 3">
    <name type="scientific">Salmonella enterica subsp. enterica serovar Bovismorbificans</name>
    <dbReference type="NCBI Taxonomy" id="58097"/>
    <lineage>
        <taxon>Bacteria</taxon>
        <taxon>Pseudomonadati</taxon>
        <taxon>Pseudomonadota</taxon>
        <taxon>Gammaproteobacteria</taxon>
        <taxon>Enterobacterales</taxon>
        <taxon>Enterobacteriaceae</taxon>
        <taxon>Salmonella</taxon>
    </lineage>
</organism>
<evidence type="ECO:0000313" key="4">
    <source>
        <dbReference type="Proteomes" id="UP000042394"/>
    </source>
</evidence>
<protein>
    <submittedName>
        <fullName evidence="1">Uncharacterized protein</fullName>
    </submittedName>
</protein>
<dbReference type="Proteomes" id="UP000042394">
    <property type="component" value="Unassembled WGS sequence"/>
</dbReference>
<evidence type="ECO:0000313" key="1">
    <source>
        <dbReference type="EMBL" id="CNT54118.1"/>
    </source>
</evidence>
<dbReference type="Proteomes" id="UP000039541">
    <property type="component" value="Unassembled WGS sequence"/>
</dbReference>
<proteinExistence type="predicted"/>
<accession>A0A655BKV9</accession>
<sequence length="146" mass="16743">MRLLCYVPRISSRWRIFCAIRRPVKTTNMSRCNSCETPISRPRACCPPARIPVRPLLSAKKANGSGLAEVMKRRWLAAYIIPISKITCAIHRTRRWICTKRSIPVLTCRRRSISTASMAMNINSSVSLKAADRRIKATSIRRQKRF</sequence>